<protein>
    <submittedName>
        <fullName evidence="1">Unnamed protein product</fullName>
    </submittedName>
</protein>
<name>A0A9W6TSV2_9STRA</name>
<evidence type="ECO:0000313" key="1">
    <source>
        <dbReference type="EMBL" id="GMF18595.1"/>
    </source>
</evidence>
<gene>
    <name evidence="1" type="ORF">Plil01_000698000</name>
</gene>
<accession>A0A9W6TSV2</accession>
<keyword evidence="2" id="KW-1185">Reference proteome</keyword>
<reference evidence="1" key="1">
    <citation type="submission" date="2023-04" db="EMBL/GenBank/DDBJ databases">
        <title>Phytophthora lilii NBRC 32176.</title>
        <authorList>
            <person name="Ichikawa N."/>
            <person name="Sato H."/>
            <person name="Tonouchi N."/>
        </authorList>
    </citation>
    <scope>NUCLEOTIDE SEQUENCE</scope>
    <source>
        <strain evidence="1">NBRC 32176</strain>
    </source>
</reference>
<dbReference type="EMBL" id="BSXW01000322">
    <property type="protein sequence ID" value="GMF18595.1"/>
    <property type="molecule type" value="Genomic_DNA"/>
</dbReference>
<dbReference type="AlphaFoldDB" id="A0A9W6TSV2"/>
<evidence type="ECO:0000313" key="2">
    <source>
        <dbReference type="Proteomes" id="UP001165083"/>
    </source>
</evidence>
<organism evidence="1 2">
    <name type="scientific">Phytophthora lilii</name>
    <dbReference type="NCBI Taxonomy" id="2077276"/>
    <lineage>
        <taxon>Eukaryota</taxon>
        <taxon>Sar</taxon>
        <taxon>Stramenopiles</taxon>
        <taxon>Oomycota</taxon>
        <taxon>Peronosporomycetes</taxon>
        <taxon>Peronosporales</taxon>
        <taxon>Peronosporaceae</taxon>
        <taxon>Phytophthora</taxon>
    </lineage>
</organism>
<proteinExistence type="predicted"/>
<sequence length="320" mass="36474">MFWTINKNKEMLESNGLRKKIVPVLKRTIESFPIDGNGYVWINGNSISVFGKEIGVIGKEDEEVDANNFMEDDGEARQGLLSGVDEDMDQNLTNADNDGKRIVANYYTQLHSKSIKIPFRLKPVSNKIRNEKHKQVSGKARKGPMKNIRWMDTFLSLLDGFENLNRYLKDVEYPFPLNDEEAATLVESKKLDQQRRKNLDDNLKMLNEAIPKTAHDIRRQGIEPYPQVDSEDQLQKLHDDSERAYQSYGEAQKRYEEAKKAVKGNSSKSARSAFKAATSAMKATKAVFNAKSKAFSTAAQNQINVDHLLIDKMINRLEEL</sequence>
<dbReference type="Proteomes" id="UP001165083">
    <property type="component" value="Unassembled WGS sequence"/>
</dbReference>
<comment type="caution">
    <text evidence="1">The sequence shown here is derived from an EMBL/GenBank/DDBJ whole genome shotgun (WGS) entry which is preliminary data.</text>
</comment>